<dbReference type="AlphaFoldDB" id="A0AAQ3K2M4"/>
<sequence length="131" mass="14084">MTDICGGGVKAQGGKVDAPPLSDRKSGDGGNRGGEGGDGDDDEDEKKKIGLLPDWLNITKEDLKTILGELVISLAFRTQHFAERILMITRDYGPHDMPSTPWHPALSLEYVHSSPILGCVRLLSLGGMKAE</sequence>
<feature type="compositionally biased region" description="Gly residues" evidence="1">
    <location>
        <begin position="1"/>
        <end position="11"/>
    </location>
</feature>
<name>A0AAQ3K2M4_9LILI</name>
<dbReference type="Proteomes" id="UP001327560">
    <property type="component" value="Chromosome 3"/>
</dbReference>
<evidence type="ECO:0000256" key="1">
    <source>
        <dbReference type="SAM" id="MobiDB-lite"/>
    </source>
</evidence>
<protein>
    <submittedName>
        <fullName evidence="2">Uncharacterized protein</fullName>
    </submittedName>
</protein>
<reference evidence="2 3" key="1">
    <citation type="submission" date="2023-10" db="EMBL/GenBank/DDBJ databases">
        <title>Chromosome-scale genome assembly provides insights into flower coloration mechanisms of Canna indica.</title>
        <authorList>
            <person name="Li C."/>
        </authorList>
    </citation>
    <scope>NUCLEOTIDE SEQUENCE [LARGE SCALE GENOMIC DNA]</scope>
    <source>
        <tissue evidence="2">Flower</tissue>
    </source>
</reference>
<proteinExistence type="predicted"/>
<feature type="region of interest" description="Disordered" evidence="1">
    <location>
        <begin position="1"/>
        <end position="46"/>
    </location>
</feature>
<evidence type="ECO:0000313" key="2">
    <source>
        <dbReference type="EMBL" id="WOL00798.1"/>
    </source>
</evidence>
<accession>A0AAQ3K2M4</accession>
<organism evidence="2 3">
    <name type="scientific">Canna indica</name>
    <name type="common">Indian-shot</name>
    <dbReference type="NCBI Taxonomy" id="4628"/>
    <lineage>
        <taxon>Eukaryota</taxon>
        <taxon>Viridiplantae</taxon>
        <taxon>Streptophyta</taxon>
        <taxon>Embryophyta</taxon>
        <taxon>Tracheophyta</taxon>
        <taxon>Spermatophyta</taxon>
        <taxon>Magnoliopsida</taxon>
        <taxon>Liliopsida</taxon>
        <taxon>Zingiberales</taxon>
        <taxon>Cannaceae</taxon>
        <taxon>Canna</taxon>
    </lineage>
</organism>
<evidence type="ECO:0000313" key="3">
    <source>
        <dbReference type="Proteomes" id="UP001327560"/>
    </source>
</evidence>
<gene>
    <name evidence="2" type="ORF">Cni_G09511</name>
</gene>
<dbReference type="EMBL" id="CP136892">
    <property type="protein sequence ID" value="WOL00798.1"/>
    <property type="molecule type" value="Genomic_DNA"/>
</dbReference>
<keyword evidence="3" id="KW-1185">Reference proteome</keyword>